<dbReference type="EMBL" id="JBHTKL010000005">
    <property type="protein sequence ID" value="MFD1019965.1"/>
    <property type="molecule type" value="Genomic_DNA"/>
</dbReference>
<dbReference type="PROSITE" id="PS50106">
    <property type="entry name" value="PDZ"/>
    <property type="match status" value="1"/>
</dbReference>
<dbReference type="GO" id="GO:0006508">
    <property type="term" value="P:proteolysis"/>
    <property type="evidence" value="ECO:0007669"/>
    <property type="project" value="UniProtKB-KW"/>
</dbReference>
<gene>
    <name evidence="7" type="ORF">ACFQ2J_12335</name>
</gene>
<feature type="domain" description="PDZ" evidence="6">
    <location>
        <begin position="272"/>
        <end position="371"/>
    </location>
</feature>
<evidence type="ECO:0000256" key="3">
    <source>
        <dbReference type="ARBA" id="ARBA00022801"/>
    </source>
</evidence>
<evidence type="ECO:0000256" key="4">
    <source>
        <dbReference type="ARBA" id="ARBA00022825"/>
    </source>
</evidence>
<dbReference type="RefSeq" id="WP_386060738.1">
    <property type="nucleotide sequence ID" value="NZ_JBHTKL010000005.1"/>
</dbReference>
<protein>
    <submittedName>
        <fullName evidence="7">S1C family serine protease</fullName>
        <ecNumber evidence="7">3.4.21.-</ecNumber>
    </submittedName>
</protein>
<keyword evidence="4" id="KW-0720">Serine protease</keyword>
<dbReference type="PANTHER" id="PTHR43343:SF3">
    <property type="entry name" value="PROTEASE DO-LIKE 8, CHLOROPLASTIC"/>
    <property type="match status" value="1"/>
</dbReference>
<dbReference type="PRINTS" id="PR00834">
    <property type="entry name" value="PROTEASES2C"/>
</dbReference>
<dbReference type="SUPFAM" id="SSF50494">
    <property type="entry name" value="Trypsin-like serine proteases"/>
    <property type="match status" value="1"/>
</dbReference>
<dbReference type="InterPro" id="IPR001478">
    <property type="entry name" value="PDZ"/>
</dbReference>
<evidence type="ECO:0000256" key="2">
    <source>
        <dbReference type="ARBA" id="ARBA00022670"/>
    </source>
</evidence>
<keyword evidence="2 7" id="KW-0645">Protease</keyword>
<accession>A0ABW3L1W6</accession>
<dbReference type="Gene3D" id="2.30.42.10">
    <property type="match status" value="1"/>
</dbReference>
<keyword evidence="5" id="KW-0472">Membrane</keyword>
<comment type="caution">
    <text evidence="7">The sequence shown here is derived from an EMBL/GenBank/DDBJ whole genome shotgun (WGS) entry which is preliminary data.</text>
</comment>
<sequence>MFEQEKNEQQTKRVKKRSRFAYGVFGAITAAFLITGLFQWKGISVDINVGEPTAQADELNLGKDKEAVTQAIEKASDAVVGISNVKGNGDMAQKAGTGSGVIYKKDDGKAYVVTNHHVIQGADQLEVIMHDGEKVSASLKGSDPMTDLAVLQIDGKHVESVADLAEEDVEVGQTAIAIGNPLGMEFAGSATQGIISGLNRNIPIDINKDGQPDWQTEVIQTDAAINPGNSGGALVNMDGEVIGINSMKIAKEEVEGIGFSIPMNVAKPVIEDLETEGEVKRPYMGVSLKDVSQIPAEYLQQRLQLPADVQQGVIVGQVAPDSPAQEAGLQQYDVITEVDGEKVANLLELRHYLYDETKANEEVELTVYRNGEQTETTLKLAAK</sequence>
<name>A0ABW3L1W6_9BACI</name>
<keyword evidence="5" id="KW-0812">Transmembrane</keyword>
<evidence type="ECO:0000256" key="1">
    <source>
        <dbReference type="ARBA" id="ARBA00010541"/>
    </source>
</evidence>
<proteinExistence type="inferred from homology"/>
<keyword evidence="5" id="KW-1133">Transmembrane helix</keyword>
<feature type="transmembrane region" description="Helical" evidence="5">
    <location>
        <begin position="20"/>
        <end position="40"/>
    </location>
</feature>
<dbReference type="InterPro" id="IPR043504">
    <property type="entry name" value="Peptidase_S1_PA_chymotrypsin"/>
</dbReference>
<dbReference type="InterPro" id="IPR051201">
    <property type="entry name" value="Chloro_Bact_Ser_Proteases"/>
</dbReference>
<dbReference type="Proteomes" id="UP001596990">
    <property type="component" value="Unassembled WGS sequence"/>
</dbReference>
<dbReference type="SMART" id="SM00228">
    <property type="entry name" value="PDZ"/>
    <property type="match status" value="1"/>
</dbReference>
<dbReference type="SUPFAM" id="SSF50156">
    <property type="entry name" value="PDZ domain-like"/>
    <property type="match status" value="1"/>
</dbReference>
<evidence type="ECO:0000313" key="7">
    <source>
        <dbReference type="EMBL" id="MFD1019965.1"/>
    </source>
</evidence>
<dbReference type="InterPro" id="IPR036034">
    <property type="entry name" value="PDZ_sf"/>
</dbReference>
<dbReference type="InterPro" id="IPR001940">
    <property type="entry name" value="Peptidase_S1C"/>
</dbReference>
<dbReference type="Pfam" id="PF13365">
    <property type="entry name" value="Trypsin_2"/>
    <property type="match status" value="1"/>
</dbReference>
<evidence type="ECO:0000313" key="8">
    <source>
        <dbReference type="Proteomes" id="UP001596990"/>
    </source>
</evidence>
<evidence type="ECO:0000259" key="6">
    <source>
        <dbReference type="PROSITE" id="PS50106"/>
    </source>
</evidence>
<evidence type="ECO:0000256" key="5">
    <source>
        <dbReference type="SAM" id="Phobius"/>
    </source>
</evidence>
<dbReference type="GO" id="GO:0008233">
    <property type="term" value="F:peptidase activity"/>
    <property type="evidence" value="ECO:0007669"/>
    <property type="project" value="UniProtKB-KW"/>
</dbReference>
<dbReference type="InterPro" id="IPR009003">
    <property type="entry name" value="Peptidase_S1_PA"/>
</dbReference>
<dbReference type="CDD" id="cd06781">
    <property type="entry name" value="cpPDZ_BsHtra-like"/>
    <property type="match status" value="1"/>
</dbReference>
<dbReference type="Pfam" id="PF13180">
    <property type="entry name" value="PDZ_2"/>
    <property type="match status" value="1"/>
</dbReference>
<reference evidence="8" key="1">
    <citation type="journal article" date="2019" name="Int. J. Syst. Evol. Microbiol.">
        <title>The Global Catalogue of Microorganisms (GCM) 10K type strain sequencing project: providing services to taxonomists for standard genome sequencing and annotation.</title>
        <authorList>
            <consortium name="The Broad Institute Genomics Platform"/>
            <consortium name="The Broad Institute Genome Sequencing Center for Infectious Disease"/>
            <person name="Wu L."/>
            <person name="Ma J."/>
        </authorList>
    </citation>
    <scope>NUCLEOTIDE SEQUENCE [LARGE SCALE GENOMIC DNA]</scope>
    <source>
        <strain evidence="8">CCUG 56607</strain>
    </source>
</reference>
<keyword evidence="8" id="KW-1185">Reference proteome</keyword>
<organism evidence="7 8">
    <name type="scientific">Thalassobacillus hwangdonensis</name>
    <dbReference type="NCBI Taxonomy" id="546108"/>
    <lineage>
        <taxon>Bacteria</taxon>
        <taxon>Bacillati</taxon>
        <taxon>Bacillota</taxon>
        <taxon>Bacilli</taxon>
        <taxon>Bacillales</taxon>
        <taxon>Bacillaceae</taxon>
        <taxon>Thalassobacillus</taxon>
    </lineage>
</organism>
<keyword evidence="3 7" id="KW-0378">Hydrolase</keyword>
<comment type="similarity">
    <text evidence="1">Belongs to the peptidase S1C family.</text>
</comment>
<dbReference type="Gene3D" id="2.40.10.10">
    <property type="entry name" value="Trypsin-like serine proteases"/>
    <property type="match status" value="2"/>
</dbReference>
<dbReference type="EC" id="3.4.21.-" evidence="7"/>
<dbReference type="PANTHER" id="PTHR43343">
    <property type="entry name" value="PEPTIDASE S12"/>
    <property type="match status" value="1"/>
</dbReference>